<dbReference type="InterPro" id="IPR008984">
    <property type="entry name" value="SMAD_FHA_dom_sf"/>
</dbReference>
<feature type="compositionally biased region" description="Basic residues" evidence="1">
    <location>
        <begin position="312"/>
        <end position="322"/>
    </location>
</feature>
<dbReference type="Gene3D" id="2.60.200.20">
    <property type="match status" value="1"/>
</dbReference>
<accession>A0A811Q603</accession>
<dbReference type="PANTHER" id="PTHR22593:SF8">
    <property type="entry name" value="FHA DOMAIN-CONTAINING PROTEIN PS1"/>
    <property type="match status" value="1"/>
</dbReference>
<feature type="region of interest" description="Disordered" evidence="1">
    <location>
        <begin position="31"/>
        <end position="52"/>
    </location>
</feature>
<dbReference type="Proteomes" id="UP000604825">
    <property type="component" value="Unassembled WGS sequence"/>
</dbReference>
<feature type="region of interest" description="Disordered" evidence="1">
    <location>
        <begin position="298"/>
        <end position="340"/>
    </location>
</feature>
<organism evidence="3 4">
    <name type="scientific">Miscanthus lutarioriparius</name>
    <dbReference type="NCBI Taxonomy" id="422564"/>
    <lineage>
        <taxon>Eukaryota</taxon>
        <taxon>Viridiplantae</taxon>
        <taxon>Streptophyta</taxon>
        <taxon>Embryophyta</taxon>
        <taxon>Tracheophyta</taxon>
        <taxon>Spermatophyta</taxon>
        <taxon>Magnoliopsida</taxon>
        <taxon>Liliopsida</taxon>
        <taxon>Poales</taxon>
        <taxon>Poaceae</taxon>
        <taxon>PACMAD clade</taxon>
        <taxon>Panicoideae</taxon>
        <taxon>Andropogonodae</taxon>
        <taxon>Andropogoneae</taxon>
        <taxon>Saccharinae</taxon>
        <taxon>Miscanthus</taxon>
    </lineage>
</organism>
<dbReference type="InterPro" id="IPR000253">
    <property type="entry name" value="FHA_dom"/>
</dbReference>
<feature type="compositionally biased region" description="Gly residues" evidence="1">
    <location>
        <begin position="37"/>
        <end position="46"/>
    </location>
</feature>
<dbReference type="InterPro" id="IPR002716">
    <property type="entry name" value="PIN_dom"/>
</dbReference>
<evidence type="ECO:0000313" key="4">
    <source>
        <dbReference type="Proteomes" id="UP000604825"/>
    </source>
</evidence>
<comment type="caution">
    <text evidence="3">The sequence shown here is derived from an EMBL/GenBank/DDBJ whole genome shotgun (WGS) entry which is preliminary data.</text>
</comment>
<dbReference type="SMART" id="SM00240">
    <property type="entry name" value="FHA"/>
    <property type="match status" value="1"/>
</dbReference>
<sequence>MAAADGDAPIAAFAVAKGGAVLKHIFLNAPPPEATRGAGGGRGVEGGGEEEDPPVMVGRHPDCHVLVDHPSVSRFHLELRCRRRQRLITVTDLCSVHGTWVSGRRIPPNTPVDLATGDMLRLGASKREYRLLWLSLREAFEMDDLLYMPSLPEEDKEDPHVKEPSSQLVPGHMDSVDMETHQDTSEQIVSKDVAFPAKVPPAAPPLSEFPNSIGLQFKHDTSEQIVLEDIAFPAKVPPSAPPLSEFVHSFFAKAPSLSQFHEKRDGVTEEKLVDKDQISESFGSLIIQEMAGTLTNAGKSIQSDKQDASNKVSKRSKLKSVKSLHVDTGRSRDRSSTLSHSFQKVDQNEILVCSQSYDVFPDKEIPQWNGATVHTESELVSENLIMPVKHDGLNHLNLEGDLSEYENMDPNNIGEGPGNCPLEGTICGNLFDNLDTEGIEDEEIYRLDKDEITPAYQLNTGDQMKSNEPVSENLNPLMPISHLEFKVDILLDMESSVPALGKSEAMSAVREENLFSDKENVTPASKVKTNVRRVLGTRMDNSLSAANASNKKKVLGSRVDNSVLAENSSNKKQCSELSTKSEKFHTVDFDVFNSDKENLTPISSGGMKARKCFPKDLSVDIDQDQEAFCSDKENLTPLSSAARKTRDMSGNRIRVESAITKKRVADRLPFQTLLSNSPLRPASSHDCTCAVAKPADIAAGHLVIKLEDKFNNLSCNNQESGSAGQGMKAWTMVANTDSLLDDESRKAIMLLRGLKGTHLFIPRIVIRELDSMKQREGLFRRSTKATTILQWIEECMATESWWIHVQSSADMFPVAPTPPATPSAQRIDEEIEIGSASFNPMAAFFSPRSSALADIVSPRPEDRVLDCALVFSRLRSDEKVVVLSNSVTLKIKAMAEGLPCEGAKEFRESLMDPSSRRFMWAASAPRGSAWSCLDASALAENYYNSHHHHHAMKRRVVPARPAQAAKGLKLILRHNSLYAQATTNAAVNKTTPLLASLASV</sequence>
<dbReference type="Pfam" id="PF13638">
    <property type="entry name" value="PIN_4"/>
    <property type="match status" value="1"/>
</dbReference>
<dbReference type="GO" id="GO:0031965">
    <property type="term" value="C:nuclear membrane"/>
    <property type="evidence" value="ECO:0007669"/>
    <property type="project" value="TreeGrafter"/>
</dbReference>
<evidence type="ECO:0000256" key="1">
    <source>
        <dbReference type="SAM" id="MobiDB-lite"/>
    </source>
</evidence>
<feature type="compositionally biased region" description="Basic and acidic residues" evidence="1">
    <location>
        <begin position="324"/>
        <end position="335"/>
    </location>
</feature>
<evidence type="ECO:0000313" key="3">
    <source>
        <dbReference type="EMBL" id="CAD6254480.1"/>
    </source>
</evidence>
<dbReference type="PROSITE" id="PS50006">
    <property type="entry name" value="FHA_DOMAIN"/>
    <property type="match status" value="1"/>
</dbReference>
<feature type="domain" description="FHA" evidence="2">
    <location>
        <begin position="55"/>
        <end position="106"/>
    </location>
</feature>
<dbReference type="OrthoDB" id="444265at2759"/>
<evidence type="ECO:0000259" key="2">
    <source>
        <dbReference type="PROSITE" id="PS50006"/>
    </source>
</evidence>
<proteinExistence type="predicted"/>
<gene>
    <name evidence="3" type="ORF">NCGR_LOCUS38084</name>
</gene>
<dbReference type="CDD" id="cd09880">
    <property type="entry name" value="PIN_Smg5-6-like"/>
    <property type="match status" value="1"/>
</dbReference>
<protein>
    <recommendedName>
        <fullName evidence="2">FHA domain-containing protein</fullName>
    </recommendedName>
</protein>
<keyword evidence="4" id="KW-1185">Reference proteome</keyword>
<dbReference type="EMBL" id="CAJGYO010000009">
    <property type="protein sequence ID" value="CAD6254480.1"/>
    <property type="molecule type" value="Genomic_DNA"/>
</dbReference>
<dbReference type="AlphaFoldDB" id="A0A811Q603"/>
<dbReference type="Gene3D" id="3.40.50.1010">
    <property type="entry name" value="5'-nuclease"/>
    <property type="match status" value="1"/>
</dbReference>
<name>A0A811Q603_9POAL</name>
<dbReference type="SUPFAM" id="SSF49879">
    <property type="entry name" value="SMAD/FHA domain"/>
    <property type="match status" value="1"/>
</dbReference>
<dbReference type="PANTHER" id="PTHR22593">
    <property type="entry name" value="TRANSMEMBRANE PROTEIN 18"/>
    <property type="match status" value="1"/>
</dbReference>
<dbReference type="Pfam" id="PF00498">
    <property type="entry name" value="FHA"/>
    <property type="match status" value="1"/>
</dbReference>
<reference evidence="3" key="1">
    <citation type="submission" date="2020-10" db="EMBL/GenBank/DDBJ databases">
        <authorList>
            <person name="Han B."/>
            <person name="Lu T."/>
            <person name="Zhao Q."/>
            <person name="Huang X."/>
            <person name="Zhao Y."/>
        </authorList>
    </citation>
    <scope>NUCLEOTIDE SEQUENCE</scope>
</reference>